<evidence type="ECO:0000313" key="1">
    <source>
        <dbReference type="EMBL" id="MCZ0831211.1"/>
    </source>
</evidence>
<evidence type="ECO:0000313" key="2">
    <source>
        <dbReference type="Proteomes" id="UP001067708"/>
    </source>
</evidence>
<dbReference type="Proteomes" id="UP001067708">
    <property type="component" value="Unassembled WGS sequence"/>
</dbReference>
<dbReference type="InterPro" id="IPR016181">
    <property type="entry name" value="Acyl_CoA_acyltransferase"/>
</dbReference>
<reference evidence="1" key="1">
    <citation type="submission" date="2022-09" db="EMBL/GenBank/DDBJ databases">
        <title>Genome analysis and characterization of larvicidal activity of Brevibacillus strains.</title>
        <authorList>
            <person name="Patrusheva E.V."/>
            <person name="Izotova A.O."/>
            <person name="Toshchakov S.V."/>
            <person name="Sineoky S.P."/>
        </authorList>
    </citation>
    <scope>NUCLEOTIDE SEQUENCE</scope>
    <source>
        <strain evidence="1">VKPM_B-13244</strain>
    </source>
</reference>
<name>A0ABT4HWN0_9BACL</name>
<accession>A0ABT4HWN0</accession>
<gene>
    <name evidence="1" type="ORF">O0535_10600</name>
</gene>
<proteinExistence type="predicted"/>
<protein>
    <submittedName>
        <fullName evidence="1">GNAT family protein</fullName>
    </submittedName>
</protein>
<dbReference type="SUPFAM" id="SSF55729">
    <property type="entry name" value="Acyl-CoA N-acyltransferases (Nat)"/>
    <property type="match status" value="1"/>
</dbReference>
<dbReference type="Gene3D" id="3.40.630.30">
    <property type="match status" value="1"/>
</dbReference>
<comment type="caution">
    <text evidence="1">The sequence shown here is derived from an EMBL/GenBank/DDBJ whole genome shotgun (WGS) entry which is preliminary data.</text>
</comment>
<sequence>MYNYDYWNSGYGTTFFKAWIDHLFKSLPLVRVGFTTWSGNQRISYVDKRIPVIINTIYSEKIPIEKSKSIQES</sequence>
<keyword evidence="2" id="KW-1185">Reference proteome</keyword>
<dbReference type="EMBL" id="JAPTNG010000007">
    <property type="protein sequence ID" value="MCZ0831211.1"/>
    <property type="molecule type" value="Genomic_DNA"/>
</dbReference>
<organism evidence="1 2">
    <name type="scientific">Brevibacillus halotolerans</name>
    <dbReference type="NCBI Taxonomy" id="1507437"/>
    <lineage>
        <taxon>Bacteria</taxon>
        <taxon>Bacillati</taxon>
        <taxon>Bacillota</taxon>
        <taxon>Bacilli</taxon>
        <taxon>Bacillales</taxon>
        <taxon>Paenibacillaceae</taxon>
        <taxon>Brevibacillus</taxon>
    </lineage>
</organism>